<dbReference type="EMBL" id="JAFBFI010000002">
    <property type="protein sequence ID" value="MBM7691509.1"/>
    <property type="molecule type" value="Genomic_DNA"/>
</dbReference>
<protein>
    <submittedName>
        <fullName evidence="1">Uncharacterized protein</fullName>
    </submittedName>
</protein>
<organism evidence="1 2">
    <name type="scientific">Peribacillus deserti</name>
    <dbReference type="NCBI Taxonomy" id="673318"/>
    <lineage>
        <taxon>Bacteria</taxon>
        <taxon>Bacillati</taxon>
        <taxon>Bacillota</taxon>
        <taxon>Bacilli</taxon>
        <taxon>Bacillales</taxon>
        <taxon>Bacillaceae</taxon>
        <taxon>Peribacillus</taxon>
    </lineage>
</organism>
<dbReference type="Proteomes" id="UP000823486">
    <property type="component" value="Unassembled WGS sequence"/>
</dbReference>
<sequence>MLLLLKLEGYGTFRNKKTIHCMLPVYRFFVNSVEGYFFLMLQGDPLA</sequence>
<reference evidence="1 2" key="1">
    <citation type="submission" date="2021-01" db="EMBL/GenBank/DDBJ databases">
        <title>Genomic Encyclopedia of Type Strains, Phase IV (KMG-IV): sequencing the most valuable type-strain genomes for metagenomic binning, comparative biology and taxonomic classification.</title>
        <authorList>
            <person name="Goeker M."/>
        </authorList>
    </citation>
    <scope>NUCLEOTIDE SEQUENCE [LARGE SCALE GENOMIC DNA]</scope>
    <source>
        <strain evidence="1 2">DSM 105482</strain>
    </source>
</reference>
<evidence type="ECO:0000313" key="2">
    <source>
        <dbReference type="Proteomes" id="UP000823486"/>
    </source>
</evidence>
<accession>A0ABS2QEE2</accession>
<comment type="caution">
    <text evidence="1">The sequence shown here is derived from an EMBL/GenBank/DDBJ whole genome shotgun (WGS) entry which is preliminary data.</text>
</comment>
<proteinExistence type="predicted"/>
<name>A0ABS2QEE2_9BACI</name>
<evidence type="ECO:0000313" key="1">
    <source>
        <dbReference type="EMBL" id="MBM7691509.1"/>
    </source>
</evidence>
<gene>
    <name evidence="1" type="ORF">JOC77_000914</name>
</gene>
<keyword evidence="2" id="KW-1185">Reference proteome</keyword>